<dbReference type="SUPFAM" id="SSF54523">
    <property type="entry name" value="Pili subunits"/>
    <property type="match status" value="1"/>
</dbReference>
<evidence type="ECO:0000256" key="1">
    <source>
        <dbReference type="SAM" id="Phobius"/>
    </source>
</evidence>
<protein>
    <submittedName>
        <fullName evidence="2">Type II secretion system protein</fullName>
    </submittedName>
</protein>
<accession>A0A431W6W6</accession>
<sequence>MKRQNGFTLIELVVVIIILGILAVTAAPKFINLQSDARQSALQGVKGAIQGANGLVFAKAALDGKEKSSTFTGTDVNIGTETAVINVKTLYGYLLATETDFSKAVDATFSLEKSPQDGTGDWIYTVTAGKVNAPGTMVIYQRGAPNDSDTCQLTYTEATSTTTPTYVIVDTGC</sequence>
<dbReference type="Gene3D" id="3.30.700.10">
    <property type="entry name" value="Glycoprotein, Type 4 Pilin"/>
    <property type="match status" value="1"/>
</dbReference>
<dbReference type="Proteomes" id="UP000282060">
    <property type="component" value="Unassembled WGS sequence"/>
</dbReference>
<keyword evidence="1" id="KW-1133">Transmembrane helix</keyword>
<proteinExistence type="predicted"/>
<evidence type="ECO:0000313" key="2">
    <source>
        <dbReference type="EMBL" id="RTR31239.1"/>
    </source>
</evidence>
<comment type="caution">
    <text evidence="2">The sequence shown here is derived from an EMBL/GenBank/DDBJ whole genome shotgun (WGS) entry which is preliminary data.</text>
</comment>
<keyword evidence="1" id="KW-0812">Transmembrane</keyword>
<keyword evidence="3" id="KW-1185">Reference proteome</keyword>
<dbReference type="InterPro" id="IPR045584">
    <property type="entry name" value="Pilin-like"/>
</dbReference>
<dbReference type="AlphaFoldDB" id="A0A431W6W6"/>
<gene>
    <name evidence="2" type="ORF">EKG39_14330</name>
</gene>
<dbReference type="EMBL" id="RXNV01000006">
    <property type="protein sequence ID" value="RTR31239.1"/>
    <property type="molecule type" value="Genomic_DNA"/>
</dbReference>
<dbReference type="Pfam" id="PF07963">
    <property type="entry name" value="N_methyl"/>
    <property type="match status" value="1"/>
</dbReference>
<dbReference type="OrthoDB" id="5902365at2"/>
<dbReference type="InterPro" id="IPR012902">
    <property type="entry name" value="N_methyl_site"/>
</dbReference>
<dbReference type="NCBIfam" id="TIGR02532">
    <property type="entry name" value="IV_pilin_GFxxxE"/>
    <property type="match status" value="1"/>
</dbReference>
<keyword evidence="1" id="KW-0472">Membrane</keyword>
<evidence type="ECO:0000313" key="3">
    <source>
        <dbReference type="Proteomes" id="UP000282060"/>
    </source>
</evidence>
<dbReference type="RefSeq" id="WP_126506437.1">
    <property type="nucleotide sequence ID" value="NZ_RXNV01000006.1"/>
</dbReference>
<organism evidence="2 3">
    <name type="scientific">Shewanella atlantica</name>
    <dbReference type="NCBI Taxonomy" id="271099"/>
    <lineage>
        <taxon>Bacteria</taxon>
        <taxon>Pseudomonadati</taxon>
        <taxon>Pseudomonadota</taxon>
        <taxon>Gammaproteobacteria</taxon>
        <taxon>Alteromonadales</taxon>
        <taxon>Shewanellaceae</taxon>
        <taxon>Shewanella</taxon>
    </lineage>
</organism>
<reference evidence="2 3" key="1">
    <citation type="submission" date="2018-12" db="EMBL/GenBank/DDBJ databases">
        <authorList>
            <person name="Yu L."/>
        </authorList>
    </citation>
    <scope>NUCLEOTIDE SEQUENCE [LARGE SCALE GENOMIC DNA]</scope>
    <source>
        <strain evidence="2 3">HAW-EB5</strain>
    </source>
</reference>
<name>A0A431W6W6_9GAMM</name>
<feature type="transmembrane region" description="Helical" evidence="1">
    <location>
        <begin position="12"/>
        <end position="31"/>
    </location>
</feature>